<keyword evidence="2" id="KW-0732">Signal</keyword>
<evidence type="ECO:0000313" key="3">
    <source>
        <dbReference type="EMBL" id="KTT18859.1"/>
    </source>
</evidence>
<accession>A0A147GRN9</accession>
<protein>
    <submittedName>
        <fullName evidence="3">MFS transporter</fullName>
    </submittedName>
</protein>
<comment type="caution">
    <text evidence="3">The sequence shown here is derived from an EMBL/GenBank/DDBJ whole genome shotgun (WGS) entry which is preliminary data.</text>
</comment>
<dbReference type="PANTHER" id="PTHR42928">
    <property type="entry name" value="TRICARBOXYLATE-BINDING PROTEIN"/>
    <property type="match status" value="1"/>
</dbReference>
<gene>
    <name evidence="3" type="ORF">NS331_15480</name>
</gene>
<organism evidence="3 4">
    <name type="scientific">Pseudacidovorax intermedius</name>
    <dbReference type="NCBI Taxonomy" id="433924"/>
    <lineage>
        <taxon>Bacteria</taxon>
        <taxon>Pseudomonadati</taxon>
        <taxon>Pseudomonadota</taxon>
        <taxon>Betaproteobacteria</taxon>
        <taxon>Burkholderiales</taxon>
        <taxon>Comamonadaceae</taxon>
        <taxon>Pseudacidovorax</taxon>
    </lineage>
</organism>
<sequence length="331" mass="34805">MPLDRRLFALLGWAACAAFVLGAGAAAAQSAAYPVRPLTLVVPYPAGGVADQFARSFAQGLSERLGQPVVIDNRAGANGNIGSAYAARSQPADGYTLLLGSLSTLAINPQLYGSMGYEPQKDLQPITLTHQMPNVLLVGAQTPYRSVADVVAAARAQPGKLVFGSAGNGNTMHLAGVLFEKNSGTQLVHAPYKGGPPALTDVLGRQIPMMFNNLPAVTGHRQAGKVRVLAVADTKRSAVMPDVPTFAEAGVPGVVSVVWNGILVRRGTPADIVQRLHRESVAVLQQPAFRQPLEAQGYEVLNSTPDEFEALIRKDGTAMRALVKDAGLKVD</sequence>
<dbReference type="InterPro" id="IPR005064">
    <property type="entry name" value="BUG"/>
</dbReference>
<evidence type="ECO:0000313" key="4">
    <source>
        <dbReference type="Proteomes" id="UP000072741"/>
    </source>
</evidence>
<dbReference type="PIRSF" id="PIRSF017082">
    <property type="entry name" value="YflP"/>
    <property type="match status" value="1"/>
</dbReference>
<dbReference type="Gene3D" id="3.40.190.150">
    <property type="entry name" value="Bordetella uptake gene, domain 1"/>
    <property type="match status" value="1"/>
</dbReference>
<evidence type="ECO:0000256" key="2">
    <source>
        <dbReference type="SAM" id="SignalP"/>
    </source>
</evidence>
<feature type="chain" id="PRO_5007546763" evidence="2">
    <location>
        <begin position="29"/>
        <end position="331"/>
    </location>
</feature>
<dbReference type="Proteomes" id="UP000072741">
    <property type="component" value="Unassembled WGS sequence"/>
</dbReference>
<dbReference type="Pfam" id="PF03401">
    <property type="entry name" value="TctC"/>
    <property type="match status" value="1"/>
</dbReference>
<reference evidence="3 4" key="1">
    <citation type="journal article" date="2016" name="Front. Microbiol.">
        <title>Genomic Resource of Rice Seed Associated Bacteria.</title>
        <authorList>
            <person name="Midha S."/>
            <person name="Bansal K."/>
            <person name="Sharma S."/>
            <person name="Kumar N."/>
            <person name="Patil P.P."/>
            <person name="Chaudhry V."/>
            <person name="Patil P.B."/>
        </authorList>
    </citation>
    <scope>NUCLEOTIDE SEQUENCE [LARGE SCALE GENOMIC DNA]</scope>
    <source>
        <strain evidence="3 4">NS331</strain>
    </source>
</reference>
<dbReference type="PANTHER" id="PTHR42928:SF5">
    <property type="entry name" value="BLR1237 PROTEIN"/>
    <property type="match status" value="1"/>
</dbReference>
<dbReference type="SUPFAM" id="SSF53850">
    <property type="entry name" value="Periplasmic binding protein-like II"/>
    <property type="match status" value="1"/>
</dbReference>
<keyword evidence="4" id="KW-1185">Reference proteome</keyword>
<feature type="signal peptide" evidence="2">
    <location>
        <begin position="1"/>
        <end position="28"/>
    </location>
</feature>
<evidence type="ECO:0000256" key="1">
    <source>
        <dbReference type="ARBA" id="ARBA00006987"/>
    </source>
</evidence>
<dbReference type="OrthoDB" id="8856958at2"/>
<dbReference type="EMBL" id="LDSL01000097">
    <property type="protein sequence ID" value="KTT18859.1"/>
    <property type="molecule type" value="Genomic_DNA"/>
</dbReference>
<dbReference type="AlphaFoldDB" id="A0A147GRN9"/>
<dbReference type="Gene3D" id="3.40.190.10">
    <property type="entry name" value="Periplasmic binding protein-like II"/>
    <property type="match status" value="1"/>
</dbReference>
<proteinExistence type="inferred from homology"/>
<comment type="similarity">
    <text evidence="1">Belongs to the UPF0065 (bug) family.</text>
</comment>
<name>A0A147GRN9_9BURK</name>
<dbReference type="CDD" id="cd13578">
    <property type="entry name" value="PBP2_Bug27"/>
    <property type="match status" value="1"/>
</dbReference>
<dbReference type="RefSeq" id="WP_058642863.1">
    <property type="nucleotide sequence ID" value="NZ_LDSL01000097.1"/>
</dbReference>
<dbReference type="InterPro" id="IPR042100">
    <property type="entry name" value="Bug_dom1"/>
</dbReference>
<dbReference type="PATRIC" id="fig|433924.3.peg.5274"/>